<proteinExistence type="predicted"/>
<feature type="compositionally biased region" description="Low complexity" evidence="1">
    <location>
        <begin position="233"/>
        <end position="250"/>
    </location>
</feature>
<keyword evidence="2" id="KW-0812">Transmembrane</keyword>
<feature type="transmembrane region" description="Helical" evidence="2">
    <location>
        <begin position="61"/>
        <end position="86"/>
    </location>
</feature>
<evidence type="ECO:0000313" key="3">
    <source>
        <dbReference type="EMBL" id="CAD9595543.1"/>
    </source>
</evidence>
<dbReference type="EMBL" id="HBGW01056750">
    <property type="protein sequence ID" value="CAD9595543.1"/>
    <property type="molecule type" value="Transcribed_RNA"/>
</dbReference>
<dbReference type="AlphaFoldDB" id="A0A7S2PGE5"/>
<organism evidence="3">
    <name type="scientific">Zooxanthella nutricula</name>
    <dbReference type="NCBI Taxonomy" id="1333877"/>
    <lineage>
        <taxon>Eukaryota</taxon>
        <taxon>Sar</taxon>
        <taxon>Alveolata</taxon>
        <taxon>Dinophyceae</taxon>
        <taxon>Peridiniales</taxon>
        <taxon>Peridiniales incertae sedis</taxon>
        <taxon>Zooxanthella</taxon>
    </lineage>
</organism>
<feature type="region of interest" description="Disordered" evidence="1">
    <location>
        <begin position="222"/>
        <end position="283"/>
    </location>
</feature>
<accession>A0A7S2PGE5</accession>
<sequence length="283" mass="29152">MRHLGAVAEEGAAGNLDVWGALGGPIALVRFQADDLSETRSTTREAAEQGALADPEVATRIPLVATLSFVGVIVGILLACGVYVFVKQGCFQLIRRACIGLCSSWPRRGSEDQEDYDESDDAGDLDREEPDAESESELERMASAPFGPDSSLQPRELSRLSTTSSRSATSQVNSKSGSELTPTGASAAVAPKSTSLSEVFTPVVPSTAAPAPSANVALELRGQDEAFTTSELPTAAPAPSAIAATEPSASDEAFGTIVPRTASPAPGASYETGASNLPPSISL</sequence>
<feature type="region of interest" description="Disordered" evidence="1">
    <location>
        <begin position="108"/>
        <end position="195"/>
    </location>
</feature>
<feature type="compositionally biased region" description="Polar residues" evidence="1">
    <location>
        <begin position="171"/>
        <end position="184"/>
    </location>
</feature>
<gene>
    <name evidence="3" type="ORF">BRAN1462_LOCUS36053</name>
</gene>
<name>A0A7S2PGE5_9DINO</name>
<feature type="compositionally biased region" description="Low complexity" evidence="1">
    <location>
        <begin position="159"/>
        <end position="170"/>
    </location>
</feature>
<protein>
    <submittedName>
        <fullName evidence="3">Uncharacterized protein</fullName>
    </submittedName>
</protein>
<evidence type="ECO:0000256" key="2">
    <source>
        <dbReference type="SAM" id="Phobius"/>
    </source>
</evidence>
<evidence type="ECO:0000256" key="1">
    <source>
        <dbReference type="SAM" id="MobiDB-lite"/>
    </source>
</evidence>
<feature type="compositionally biased region" description="Polar residues" evidence="1">
    <location>
        <begin position="272"/>
        <end position="283"/>
    </location>
</feature>
<feature type="compositionally biased region" description="Acidic residues" evidence="1">
    <location>
        <begin position="112"/>
        <end position="136"/>
    </location>
</feature>
<reference evidence="3" key="1">
    <citation type="submission" date="2021-01" db="EMBL/GenBank/DDBJ databases">
        <authorList>
            <person name="Corre E."/>
            <person name="Pelletier E."/>
            <person name="Niang G."/>
            <person name="Scheremetjew M."/>
            <person name="Finn R."/>
            <person name="Kale V."/>
            <person name="Holt S."/>
            <person name="Cochrane G."/>
            <person name="Meng A."/>
            <person name="Brown T."/>
            <person name="Cohen L."/>
        </authorList>
    </citation>
    <scope>NUCLEOTIDE SEQUENCE</scope>
    <source>
        <strain evidence="3">RCC3387</strain>
    </source>
</reference>
<keyword evidence="2" id="KW-1133">Transmembrane helix</keyword>
<keyword evidence="2" id="KW-0472">Membrane</keyword>